<evidence type="ECO:0000313" key="3">
    <source>
        <dbReference type="EMBL" id="PJZ75003.1"/>
    </source>
</evidence>
<feature type="domain" description="Integrase catalytic" evidence="1">
    <location>
        <begin position="1"/>
        <end position="114"/>
    </location>
</feature>
<accession>A0A2M9ZSW4</accession>
<name>A0A2M9ZSW4_9LEPT</name>
<dbReference type="PROSITE" id="PS50994">
    <property type="entry name" value="INTEGRASE"/>
    <property type="match status" value="1"/>
</dbReference>
<dbReference type="OrthoDB" id="345333at2"/>
<dbReference type="Gene3D" id="3.30.420.10">
    <property type="entry name" value="Ribonuclease H-like superfamily/Ribonuclease H"/>
    <property type="match status" value="1"/>
</dbReference>
<dbReference type="InterPro" id="IPR001584">
    <property type="entry name" value="Integrase_cat-core"/>
</dbReference>
<dbReference type="GO" id="GO:0003676">
    <property type="term" value="F:nucleic acid binding"/>
    <property type="evidence" value="ECO:0007669"/>
    <property type="project" value="InterPro"/>
</dbReference>
<protein>
    <recommendedName>
        <fullName evidence="1">Integrase catalytic domain-containing protein</fullName>
    </recommendedName>
</protein>
<evidence type="ECO:0000313" key="2">
    <source>
        <dbReference type="EMBL" id="PJZ71468.1"/>
    </source>
</evidence>
<dbReference type="InterPro" id="IPR036397">
    <property type="entry name" value="RNaseH_sf"/>
</dbReference>
<evidence type="ECO:0000259" key="1">
    <source>
        <dbReference type="PROSITE" id="PS50994"/>
    </source>
</evidence>
<dbReference type="Proteomes" id="UP000231962">
    <property type="component" value="Unassembled WGS sequence"/>
</dbReference>
<dbReference type="AlphaFoldDB" id="A0A2M9ZSW4"/>
<evidence type="ECO:0000313" key="5">
    <source>
        <dbReference type="Proteomes" id="UP000231990"/>
    </source>
</evidence>
<keyword evidence="4" id="KW-1185">Reference proteome</keyword>
<dbReference type="EMBL" id="NPDY01000001">
    <property type="protein sequence ID" value="PJZ71468.1"/>
    <property type="molecule type" value="Genomic_DNA"/>
</dbReference>
<dbReference type="SUPFAM" id="SSF53098">
    <property type="entry name" value="Ribonuclease H-like"/>
    <property type="match status" value="1"/>
</dbReference>
<gene>
    <name evidence="2" type="ORF">CH360_02960</name>
    <name evidence="3" type="ORF">CH373_02965</name>
</gene>
<dbReference type="InterPro" id="IPR012337">
    <property type="entry name" value="RNaseH-like_sf"/>
</dbReference>
<dbReference type="GO" id="GO:0015074">
    <property type="term" value="P:DNA integration"/>
    <property type="evidence" value="ECO:0007669"/>
    <property type="project" value="InterPro"/>
</dbReference>
<dbReference type="Proteomes" id="UP000231990">
    <property type="component" value="Unassembled WGS sequence"/>
</dbReference>
<comment type="caution">
    <text evidence="3">The sequence shown here is derived from an EMBL/GenBank/DDBJ whole genome shotgun (WGS) entry which is preliminary data.</text>
</comment>
<proteinExistence type="predicted"/>
<sequence>MMNLKEVCRKFNLFNKQLILLCDNGSENEGAVNGFLAQPDVSIRKMIAQADITFSNSMIEAINKKMKYEFLFPSKPFSFNDVNKILQQAVPEFNSRPNGVLYGYSPLEVLNGARPIFDPGKRSRRKTTKRK</sequence>
<evidence type="ECO:0000313" key="4">
    <source>
        <dbReference type="Proteomes" id="UP000231962"/>
    </source>
</evidence>
<organism evidence="3 5">
    <name type="scientific">Leptospira perolatii</name>
    <dbReference type="NCBI Taxonomy" id="2023191"/>
    <lineage>
        <taxon>Bacteria</taxon>
        <taxon>Pseudomonadati</taxon>
        <taxon>Spirochaetota</taxon>
        <taxon>Spirochaetia</taxon>
        <taxon>Leptospirales</taxon>
        <taxon>Leptospiraceae</taxon>
        <taxon>Leptospira</taxon>
    </lineage>
</organism>
<dbReference type="EMBL" id="NPDZ01000001">
    <property type="protein sequence ID" value="PJZ75003.1"/>
    <property type="molecule type" value="Genomic_DNA"/>
</dbReference>
<reference evidence="4 5" key="1">
    <citation type="submission" date="2017-07" db="EMBL/GenBank/DDBJ databases">
        <title>Leptospira spp. isolated from tropical soils.</title>
        <authorList>
            <person name="Thibeaux R."/>
            <person name="Iraola G."/>
            <person name="Ferres I."/>
            <person name="Bierque E."/>
            <person name="Girault D."/>
            <person name="Soupe-Gilbert M.-E."/>
            <person name="Picardeau M."/>
            <person name="Goarant C."/>
        </authorList>
    </citation>
    <scope>NUCLEOTIDE SEQUENCE [LARGE SCALE GENOMIC DNA]</scope>
    <source>
        <strain evidence="3 5">FH1-B-B1</strain>
        <strain evidence="2 4">FH1-B-C1</strain>
    </source>
</reference>